<reference evidence="2 3" key="1">
    <citation type="submission" date="2019-11" db="EMBL/GenBank/DDBJ databases">
        <title>Whole genome sequence of Oryza granulata.</title>
        <authorList>
            <person name="Li W."/>
        </authorList>
    </citation>
    <scope>NUCLEOTIDE SEQUENCE [LARGE SCALE GENOMIC DNA]</scope>
    <source>
        <strain evidence="3">cv. Menghai</strain>
        <tissue evidence="2">Leaf</tissue>
    </source>
</reference>
<evidence type="ECO:0000256" key="1">
    <source>
        <dbReference type="SAM" id="MobiDB-lite"/>
    </source>
</evidence>
<evidence type="ECO:0000313" key="2">
    <source>
        <dbReference type="EMBL" id="KAF0931656.1"/>
    </source>
</evidence>
<feature type="region of interest" description="Disordered" evidence="1">
    <location>
        <begin position="45"/>
        <end position="84"/>
    </location>
</feature>
<dbReference type="EMBL" id="SPHZ02000001">
    <property type="protein sequence ID" value="KAF0931656.1"/>
    <property type="molecule type" value="Genomic_DNA"/>
</dbReference>
<proteinExistence type="predicted"/>
<evidence type="ECO:0000313" key="3">
    <source>
        <dbReference type="Proteomes" id="UP000479710"/>
    </source>
</evidence>
<name>A0A6G1F419_9ORYZ</name>
<organism evidence="2 3">
    <name type="scientific">Oryza meyeriana var. granulata</name>
    <dbReference type="NCBI Taxonomy" id="110450"/>
    <lineage>
        <taxon>Eukaryota</taxon>
        <taxon>Viridiplantae</taxon>
        <taxon>Streptophyta</taxon>
        <taxon>Embryophyta</taxon>
        <taxon>Tracheophyta</taxon>
        <taxon>Spermatophyta</taxon>
        <taxon>Magnoliopsida</taxon>
        <taxon>Liliopsida</taxon>
        <taxon>Poales</taxon>
        <taxon>Poaceae</taxon>
        <taxon>BOP clade</taxon>
        <taxon>Oryzoideae</taxon>
        <taxon>Oryzeae</taxon>
        <taxon>Oryzinae</taxon>
        <taxon>Oryza</taxon>
        <taxon>Oryza meyeriana</taxon>
    </lineage>
</organism>
<keyword evidence="3" id="KW-1185">Reference proteome</keyword>
<dbReference type="Proteomes" id="UP000479710">
    <property type="component" value="Unassembled WGS sequence"/>
</dbReference>
<comment type="caution">
    <text evidence="2">The sequence shown here is derived from an EMBL/GenBank/DDBJ whole genome shotgun (WGS) entry which is preliminary data.</text>
</comment>
<feature type="compositionally biased region" description="Basic and acidic residues" evidence="1">
    <location>
        <begin position="52"/>
        <end position="84"/>
    </location>
</feature>
<protein>
    <submittedName>
        <fullName evidence="2">Uncharacterized protein</fullName>
    </submittedName>
</protein>
<accession>A0A6G1F419</accession>
<gene>
    <name evidence="2" type="ORF">E2562_005611</name>
</gene>
<dbReference type="AlphaFoldDB" id="A0A6G1F419"/>
<sequence>MATAGEGTSTAHRAAFDSRAAQLNRDKLMLLERAVARAAVEGKKTVVAGKGKRPEAAGVREEEERPEIKGEGAAGDDRRGATTC</sequence>